<protein>
    <submittedName>
        <fullName evidence="2">Uncharacterized protein</fullName>
    </submittedName>
</protein>
<evidence type="ECO:0000313" key="2">
    <source>
        <dbReference type="EMBL" id="GAA3119534.1"/>
    </source>
</evidence>
<comment type="caution">
    <text evidence="2">The sequence shown here is derived from an EMBL/GenBank/DDBJ whole genome shotgun (WGS) entry which is preliminary data.</text>
</comment>
<name>A0ABP6MMK3_9ACTN</name>
<reference evidence="3" key="1">
    <citation type="journal article" date="2019" name="Int. J. Syst. Evol. Microbiol.">
        <title>The Global Catalogue of Microorganisms (GCM) 10K type strain sequencing project: providing services to taxonomists for standard genome sequencing and annotation.</title>
        <authorList>
            <consortium name="The Broad Institute Genomics Platform"/>
            <consortium name="The Broad Institute Genome Sequencing Center for Infectious Disease"/>
            <person name="Wu L."/>
            <person name="Ma J."/>
        </authorList>
    </citation>
    <scope>NUCLEOTIDE SEQUENCE [LARGE SCALE GENOMIC DNA]</scope>
    <source>
        <strain evidence="3">JCM 9092</strain>
    </source>
</reference>
<organism evidence="2 3">
    <name type="scientific">Streptomyces rectiviolaceus</name>
    <dbReference type="NCBI Taxonomy" id="332591"/>
    <lineage>
        <taxon>Bacteria</taxon>
        <taxon>Bacillati</taxon>
        <taxon>Actinomycetota</taxon>
        <taxon>Actinomycetes</taxon>
        <taxon>Kitasatosporales</taxon>
        <taxon>Streptomycetaceae</taxon>
        <taxon>Streptomyces</taxon>
    </lineage>
</organism>
<keyword evidence="3" id="KW-1185">Reference proteome</keyword>
<evidence type="ECO:0000313" key="3">
    <source>
        <dbReference type="Proteomes" id="UP001501637"/>
    </source>
</evidence>
<dbReference type="EMBL" id="BAAAUG010000084">
    <property type="protein sequence ID" value="GAA3119534.1"/>
    <property type="molecule type" value="Genomic_DNA"/>
</dbReference>
<gene>
    <name evidence="2" type="ORF">GCM10010449_47080</name>
</gene>
<accession>A0ABP6MMK3</accession>
<proteinExistence type="predicted"/>
<evidence type="ECO:0000256" key="1">
    <source>
        <dbReference type="SAM" id="MobiDB-lite"/>
    </source>
</evidence>
<dbReference type="Proteomes" id="UP001501637">
    <property type="component" value="Unassembled WGS sequence"/>
</dbReference>
<sequence>MSAVEESFCLQRAHVPPYGHFGGLDDAGELPERYSSVGPHHFEDQLATFCSEHETDSNPNDRLLSAVCAELQKLFARLGGKWYTRLLTPPMPGEWATTARDLHGVDTQHEPDQSAFNRRSVRDQASPADFRV</sequence>
<feature type="region of interest" description="Disordered" evidence="1">
    <location>
        <begin position="106"/>
        <end position="132"/>
    </location>
</feature>